<dbReference type="Gene3D" id="3.30.70.1290">
    <property type="entry name" value="Transposase IS200-like"/>
    <property type="match status" value="1"/>
</dbReference>
<organism evidence="1 2">
    <name type="scientific">Candidatus Roizmanbacteria bacterium CG10_big_fil_rev_8_21_14_0_10_36_26</name>
    <dbReference type="NCBI Taxonomy" id="1974851"/>
    <lineage>
        <taxon>Bacteria</taxon>
        <taxon>Candidatus Roizmaniibacteriota</taxon>
    </lineage>
</organism>
<dbReference type="InterPro" id="IPR036515">
    <property type="entry name" value="Transposase_17_sf"/>
</dbReference>
<dbReference type="GO" id="GO:0006313">
    <property type="term" value="P:DNA transposition"/>
    <property type="evidence" value="ECO:0007669"/>
    <property type="project" value="InterPro"/>
</dbReference>
<evidence type="ECO:0000313" key="2">
    <source>
        <dbReference type="Proteomes" id="UP000231434"/>
    </source>
</evidence>
<dbReference type="Proteomes" id="UP000231434">
    <property type="component" value="Unassembled WGS sequence"/>
</dbReference>
<dbReference type="AlphaFoldDB" id="A0A2M8KLX4"/>
<gene>
    <name evidence="1" type="ORF">COU86_01765</name>
</gene>
<feature type="non-terminal residue" evidence="1">
    <location>
        <position position="1"/>
    </location>
</feature>
<proteinExistence type="predicted"/>
<dbReference type="EMBL" id="PFEB01000025">
    <property type="protein sequence ID" value="PJE60925.1"/>
    <property type="molecule type" value="Genomic_DNA"/>
</dbReference>
<dbReference type="SUPFAM" id="SSF143422">
    <property type="entry name" value="Transposase IS200-like"/>
    <property type="match status" value="1"/>
</dbReference>
<reference evidence="2" key="1">
    <citation type="submission" date="2017-09" db="EMBL/GenBank/DDBJ databases">
        <title>Depth-based differentiation of microbial function through sediment-hosted aquifers and enrichment of novel symbionts in the deep terrestrial subsurface.</title>
        <authorList>
            <person name="Probst A.J."/>
            <person name="Ladd B."/>
            <person name="Jarett J.K."/>
            <person name="Geller-Mcgrath D.E."/>
            <person name="Sieber C.M.K."/>
            <person name="Emerson J.B."/>
            <person name="Anantharaman K."/>
            <person name="Thomas B.C."/>
            <person name="Malmstrom R."/>
            <person name="Stieglmeier M."/>
            <person name="Klingl A."/>
            <person name="Woyke T."/>
            <person name="Ryan C.M."/>
            <person name="Banfield J.F."/>
        </authorList>
    </citation>
    <scope>NUCLEOTIDE SEQUENCE [LARGE SCALE GENOMIC DNA]</scope>
</reference>
<protein>
    <submittedName>
        <fullName evidence="1">Transposase</fullName>
    </submittedName>
</protein>
<comment type="caution">
    <text evidence="1">The sequence shown here is derived from an EMBL/GenBank/DDBJ whole genome shotgun (WGS) entry which is preliminary data.</text>
</comment>
<dbReference type="GO" id="GO:0004803">
    <property type="term" value="F:transposase activity"/>
    <property type="evidence" value="ECO:0007669"/>
    <property type="project" value="InterPro"/>
</dbReference>
<name>A0A2M8KLX4_9BACT</name>
<dbReference type="GO" id="GO:0003677">
    <property type="term" value="F:DNA binding"/>
    <property type="evidence" value="ECO:0007669"/>
    <property type="project" value="InterPro"/>
</dbReference>
<sequence length="45" mass="5768">KIFQRNYYEHIIRNENDLNKIREYIINNPLMWERDRNNPKFKKSD</sequence>
<evidence type="ECO:0000313" key="1">
    <source>
        <dbReference type="EMBL" id="PJE60925.1"/>
    </source>
</evidence>
<accession>A0A2M8KLX4</accession>